<dbReference type="RefSeq" id="WP_334483975.1">
    <property type="nucleotide sequence ID" value="NZ_JAZHRV010000001.1"/>
</dbReference>
<dbReference type="Pfam" id="PF00106">
    <property type="entry name" value="adh_short"/>
    <property type="match status" value="1"/>
</dbReference>
<keyword evidence="4" id="KW-1185">Reference proteome</keyword>
<dbReference type="InterPro" id="IPR002347">
    <property type="entry name" value="SDR_fam"/>
</dbReference>
<gene>
    <name evidence="3" type="ORF">V1286_005135</name>
</gene>
<accession>A0ABU8BGB4</accession>
<dbReference type="InterPro" id="IPR036291">
    <property type="entry name" value="NAD(P)-bd_dom_sf"/>
</dbReference>
<dbReference type="InterPro" id="IPR020904">
    <property type="entry name" value="Sc_DH/Rdtase_CS"/>
</dbReference>
<dbReference type="Proteomes" id="UP001364224">
    <property type="component" value="Unassembled WGS sequence"/>
</dbReference>
<dbReference type="InterPro" id="IPR050259">
    <property type="entry name" value="SDR"/>
</dbReference>
<name>A0ABU8BGB4_9BRAD</name>
<dbReference type="PANTHER" id="PTHR42879:SF2">
    <property type="entry name" value="3-OXOACYL-[ACYL-CARRIER-PROTEIN] REDUCTASE FABG"/>
    <property type="match status" value="1"/>
</dbReference>
<evidence type="ECO:0000313" key="4">
    <source>
        <dbReference type="Proteomes" id="UP001364224"/>
    </source>
</evidence>
<dbReference type="Gene3D" id="3.40.50.720">
    <property type="entry name" value="NAD(P)-binding Rossmann-like Domain"/>
    <property type="match status" value="1"/>
</dbReference>
<evidence type="ECO:0000256" key="2">
    <source>
        <dbReference type="RuleBase" id="RU000363"/>
    </source>
</evidence>
<comment type="similarity">
    <text evidence="1 2">Belongs to the short-chain dehydrogenases/reductases (SDR) family.</text>
</comment>
<proteinExistence type="inferred from homology"/>
<protein>
    <submittedName>
        <fullName evidence="3">2-hydroxycyclohexanecarboxyl-CoA dehydrogenase</fullName>
        <ecNumber evidence="3">1.1.1.-</ecNumber>
    </submittedName>
</protein>
<sequence length="262" mass="27747">MSILDLNSKAAIVTGAGQGIGRQLALTLAAHGAKVVVNDYFLERATQVAREIVDAGGQAIAVQADVTDLNGVRAMMRRTVDEFGTLDVLVNNAGNEGANPSSAPPKPFWETSPEDWQRWLGVNLFGVIACVTAATPFMVKQQSGRLITIISDAGRVGESGIEVYSGGKAGAAGFMRAVARTLGRYNITANCVAIAATLTPTIAPVIEAQPPETTKRQLERYVIRRFGRPEDISGLVTLLASDSSSWMTGQTYPVNGGFSFAM</sequence>
<evidence type="ECO:0000313" key="3">
    <source>
        <dbReference type="EMBL" id="MEH2557606.1"/>
    </source>
</evidence>
<dbReference type="PROSITE" id="PS00061">
    <property type="entry name" value="ADH_SHORT"/>
    <property type="match status" value="1"/>
</dbReference>
<evidence type="ECO:0000256" key="1">
    <source>
        <dbReference type="ARBA" id="ARBA00006484"/>
    </source>
</evidence>
<dbReference type="CDD" id="cd05233">
    <property type="entry name" value="SDR_c"/>
    <property type="match status" value="1"/>
</dbReference>
<reference evidence="3 4" key="1">
    <citation type="submission" date="2024-02" db="EMBL/GenBank/DDBJ databases">
        <title>Adaptive strategies in a cosmopolitan and abundant soil bacterium.</title>
        <authorList>
            <person name="Carini P."/>
        </authorList>
    </citation>
    <scope>NUCLEOTIDE SEQUENCE [LARGE SCALE GENOMIC DNA]</scope>
    <source>
        <strain evidence="3 4">AZCC 1608</strain>
    </source>
</reference>
<dbReference type="PRINTS" id="PR00081">
    <property type="entry name" value="GDHRDH"/>
</dbReference>
<keyword evidence="3" id="KW-0560">Oxidoreductase</keyword>
<dbReference type="SUPFAM" id="SSF51735">
    <property type="entry name" value="NAD(P)-binding Rossmann-fold domains"/>
    <property type="match status" value="1"/>
</dbReference>
<dbReference type="PRINTS" id="PR00080">
    <property type="entry name" value="SDRFAMILY"/>
</dbReference>
<dbReference type="EMBL" id="JAZHRV010000001">
    <property type="protein sequence ID" value="MEH2557606.1"/>
    <property type="molecule type" value="Genomic_DNA"/>
</dbReference>
<comment type="caution">
    <text evidence="3">The sequence shown here is derived from an EMBL/GenBank/DDBJ whole genome shotgun (WGS) entry which is preliminary data.</text>
</comment>
<dbReference type="PANTHER" id="PTHR42879">
    <property type="entry name" value="3-OXOACYL-(ACYL-CARRIER-PROTEIN) REDUCTASE"/>
    <property type="match status" value="1"/>
</dbReference>
<organism evidence="3 4">
    <name type="scientific">Bradyrhizobium algeriense</name>
    <dbReference type="NCBI Taxonomy" id="634784"/>
    <lineage>
        <taxon>Bacteria</taxon>
        <taxon>Pseudomonadati</taxon>
        <taxon>Pseudomonadota</taxon>
        <taxon>Alphaproteobacteria</taxon>
        <taxon>Hyphomicrobiales</taxon>
        <taxon>Nitrobacteraceae</taxon>
        <taxon>Bradyrhizobium</taxon>
    </lineage>
</organism>
<dbReference type="EC" id="1.1.1.-" evidence="3"/>
<dbReference type="GO" id="GO:0016491">
    <property type="term" value="F:oxidoreductase activity"/>
    <property type="evidence" value="ECO:0007669"/>
    <property type="project" value="UniProtKB-KW"/>
</dbReference>